<gene>
    <name evidence="1" type="ORF">GCM10007170_44450</name>
</gene>
<protein>
    <recommendedName>
        <fullName evidence="3">DUF1918 domain-containing protein</fullName>
    </recommendedName>
</protein>
<sequence>MGANETTETTVDGSTWRRGQEVRVHAGGHDLGSGTVDDLTDDGSIVWVVFGGAEPRRMFLKEDAARFTVLSPSSIR</sequence>
<evidence type="ECO:0000313" key="2">
    <source>
        <dbReference type="Proteomes" id="UP000643279"/>
    </source>
</evidence>
<reference evidence="2" key="1">
    <citation type="journal article" date="2019" name="Int. J. Syst. Evol. Microbiol.">
        <title>The Global Catalogue of Microorganisms (GCM) 10K type strain sequencing project: providing services to taxonomists for standard genome sequencing and annotation.</title>
        <authorList>
            <consortium name="The Broad Institute Genomics Platform"/>
            <consortium name="The Broad Institute Genome Sequencing Center for Infectious Disease"/>
            <person name="Wu L."/>
            <person name="Ma J."/>
        </authorList>
    </citation>
    <scope>NUCLEOTIDE SEQUENCE [LARGE SCALE GENOMIC DNA]</scope>
    <source>
        <strain evidence="2">CGMCC 1.12778</strain>
    </source>
</reference>
<organism evidence="1 2">
    <name type="scientific">Arthrobacter liuii</name>
    <dbReference type="NCBI Taxonomy" id="1476996"/>
    <lineage>
        <taxon>Bacteria</taxon>
        <taxon>Bacillati</taxon>
        <taxon>Actinomycetota</taxon>
        <taxon>Actinomycetes</taxon>
        <taxon>Micrococcales</taxon>
        <taxon>Micrococcaceae</taxon>
        <taxon>Arthrobacter</taxon>
    </lineage>
</organism>
<name>A0ABQ2AYV9_9MICC</name>
<dbReference type="EMBL" id="BMFW01000047">
    <property type="protein sequence ID" value="GGI02521.1"/>
    <property type="molecule type" value="Genomic_DNA"/>
</dbReference>
<dbReference type="Proteomes" id="UP000643279">
    <property type="component" value="Unassembled WGS sequence"/>
</dbReference>
<dbReference type="RefSeq" id="WP_188573682.1">
    <property type="nucleotide sequence ID" value="NZ_BMFW01000047.1"/>
</dbReference>
<evidence type="ECO:0000313" key="1">
    <source>
        <dbReference type="EMBL" id="GGI02521.1"/>
    </source>
</evidence>
<accession>A0ABQ2AYV9</accession>
<keyword evidence="2" id="KW-1185">Reference proteome</keyword>
<proteinExistence type="predicted"/>
<comment type="caution">
    <text evidence="1">The sequence shown here is derived from an EMBL/GenBank/DDBJ whole genome shotgun (WGS) entry which is preliminary data.</text>
</comment>
<evidence type="ECO:0008006" key="3">
    <source>
        <dbReference type="Google" id="ProtNLM"/>
    </source>
</evidence>